<dbReference type="RefSeq" id="WP_380726848.1">
    <property type="nucleotide sequence ID" value="NZ_JBHTLK010000170.1"/>
</dbReference>
<sequence length="696" mass="72359">MITAAPPKHAVPAGPGATGPAAAGSALAGSAGPAGGSPAHPAPVVAVVVAAVVAGLLFVPVFGFSLLLPVVATALPALGVAVWLRARERDAWRAVAVVVAGLAGLLVALRPADPLGTLVTGATESWRLVLQSTWPARPDPELLAFVPLLVLAAAVFGAELLLRLRARLVAVVPALAVAGLSQAYAAATGVVSVVAALAFAACGAVLVARGVPWVAVALGVVGAVVLGTVPSGTPLSLRTNEYAPLDVPRVASPLGELASRLAQPDTPVFEYTSSDRVDRWPIAVLDRFDGVTWHPGGELRRMGAGLPPTGLPSTGPVPAERSARITLRGLDGPWLPSQTWPAAVDGVDALVDPERGTLFTQRPATAYTLRWWEPTVDEAGLRARAMDPRAPGGMGSVGEAPPAVHALAKDAVRDMRSSFQTAMVLEKYLRDNYELVTDGAMPVGHGWPQLERFLLTDKRGTSEQFAAAYVALARLRGIPARLVVGFAAPESGTVVRNRDALAWPEVAVEGVGWVALDPTGWTRGSSDGTGLGDVTERERENLPPVEDLPDPELPPTAPGPPPGTGPFPWPALLVALALLTIGWFLAAPVVVAVRSRRRRRSGTVADAWAEVRDRLRRHGVAVTAAMTVRDVAAAARPVVDRSTVDALGGLAVAVDATMWSGAGVDARAQAWAAVDAVRSGLARRPVKARLRALFRY</sequence>
<evidence type="ECO:0000256" key="1">
    <source>
        <dbReference type="SAM" id="MobiDB-lite"/>
    </source>
</evidence>
<dbReference type="InterPro" id="IPR052901">
    <property type="entry name" value="Bact_TGase-like"/>
</dbReference>
<dbReference type="Proteomes" id="UP001597168">
    <property type="component" value="Unassembled WGS sequence"/>
</dbReference>
<feature type="transmembrane region" description="Helical" evidence="2">
    <location>
        <begin position="91"/>
        <end position="109"/>
    </location>
</feature>
<feature type="domain" description="Transglutaminase-like" evidence="3">
    <location>
        <begin position="454"/>
        <end position="520"/>
    </location>
</feature>
<dbReference type="SUPFAM" id="SSF54001">
    <property type="entry name" value="Cysteine proteinases"/>
    <property type="match status" value="1"/>
</dbReference>
<dbReference type="Pfam" id="PF01841">
    <property type="entry name" value="Transglut_core"/>
    <property type="match status" value="1"/>
</dbReference>
<proteinExistence type="predicted"/>
<protein>
    <submittedName>
        <fullName evidence="4">TransglutaminaseTgpA domain-containing protein</fullName>
    </submittedName>
</protein>
<feature type="transmembrane region" description="Helical" evidence="2">
    <location>
        <begin position="190"/>
        <end position="208"/>
    </location>
</feature>
<dbReference type="SMART" id="SM00460">
    <property type="entry name" value="TGc"/>
    <property type="match status" value="1"/>
</dbReference>
<dbReference type="PANTHER" id="PTHR42736">
    <property type="entry name" value="PROTEIN-GLUTAMINE GAMMA-GLUTAMYLTRANSFERASE"/>
    <property type="match status" value="1"/>
</dbReference>
<gene>
    <name evidence="4" type="ORF">ACFQ3T_26075</name>
</gene>
<dbReference type="Pfam" id="PF11992">
    <property type="entry name" value="TgpA_N"/>
    <property type="match status" value="1"/>
</dbReference>
<reference evidence="5" key="1">
    <citation type="journal article" date="2019" name="Int. J. Syst. Evol. Microbiol.">
        <title>The Global Catalogue of Microorganisms (GCM) 10K type strain sequencing project: providing services to taxonomists for standard genome sequencing and annotation.</title>
        <authorList>
            <consortium name="The Broad Institute Genomics Platform"/>
            <consortium name="The Broad Institute Genome Sequencing Center for Infectious Disease"/>
            <person name="Wu L."/>
            <person name="Ma J."/>
        </authorList>
    </citation>
    <scope>NUCLEOTIDE SEQUENCE [LARGE SCALE GENOMIC DNA]</scope>
    <source>
        <strain evidence="5">CCUG 60214</strain>
    </source>
</reference>
<comment type="caution">
    <text evidence="4">The sequence shown here is derived from an EMBL/GenBank/DDBJ whole genome shotgun (WGS) entry which is preliminary data.</text>
</comment>
<name>A0ABW3R166_9PSEU</name>
<accession>A0ABW3R166</accession>
<keyword evidence="2" id="KW-0812">Transmembrane</keyword>
<feature type="transmembrane region" description="Helical" evidence="2">
    <location>
        <begin position="569"/>
        <end position="593"/>
    </location>
</feature>
<feature type="compositionally biased region" description="Pro residues" evidence="1">
    <location>
        <begin position="551"/>
        <end position="564"/>
    </location>
</feature>
<evidence type="ECO:0000256" key="2">
    <source>
        <dbReference type="SAM" id="Phobius"/>
    </source>
</evidence>
<evidence type="ECO:0000259" key="3">
    <source>
        <dbReference type="SMART" id="SM00460"/>
    </source>
</evidence>
<dbReference type="InterPro" id="IPR021878">
    <property type="entry name" value="TgpA_N"/>
</dbReference>
<feature type="transmembrane region" description="Helical" evidence="2">
    <location>
        <begin position="42"/>
        <end position="60"/>
    </location>
</feature>
<keyword evidence="5" id="KW-1185">Reference proteome</keyword>
<feature type="transmembrane region" description="Helical" evidence="2">
    <location>
        <begin position="66"/>
        <end position="84"/>
    </location>
</feature>
<dbReference type="PANTHER" id="PTHR42736:SF1">
    <property type="entry name" value="PROTEIN-GLUTAMINE GAMMA-GLUTAMYLTRANSFERASE"/>
    <property type="match status" value="1"/>
</dbReference>
<dbReference type="EMBL" id="JBHTLK010000170">
    <property type="protein sequence ID" value="MFD1150614.1"/>
    <property type="molecule type" value="Genomic_DNA"/>
</dbReference>
<feature type="transmembrane region" description="Helical" evidence="2">
    <location>
        <begin position="142"/>
        <end position="161"/>
    </location>
</feature>
<feature type="region of interest" description="Disordered" evidence="1">
    <location>
        <begin position="519"/>
        <end position="564"/>
    </location>
</feature>
<feature type="transmembrane region" description="Helical" evidence="2">
    <location>
        <begin position="213"/>
        <end position="232"/>
    </location>
</feature>
<evidence type="ECO:0000313" key="5">
    <source>
        <dbReference type="Proteomes" id="UP001597168"/>
    </source>
</evidence>
<feature type="transmembrane region" description="Helical" evidence="2">
    <location>
        <begin position="168"/>
        <end position="184"/>
    </location>
</feature>
<evidence type="ECO:0000313" key="4">
    <source>
        <dbReference type="EMBL" id="MFD1150614.1"/>
    </source>
</evidence>
<dbReference type="InterPro" id="IPR002931">
    <property type="entry name" value="Transglutaminase-like"/>
</dbReference>
<keyword evidence="2" id="KW-0472">Membrane</keyword>
<dbReference type="Gene3D" id="3.10.620.30">
    <property type="match status" value="1"/>
</dbReference>
<dbReference type="InterPro" id="IPR038765">
    <property type="entry name" value="Papain-like_cys_pep_sf"/>
</dbReference>
<keyword evidence="2" id="KW-1133">Transmembrane helix</keyword>
<organism evidence="4 5">
    <name type="scientific">Saccharothrix hoggarensis</name>
    <dbReference type="NCBI Taxonomy" id="913853"/>
    <lineage>
        <taxon>Bacteria</taxon>
        <taxon>Bacillati</taxon>
        <taxon>Actinomycetota</taxon>
        <taxon>Actinomycetes</taxon>
        <taxon>Pseudonocardiales</taxon>
        <taxon>Pseudonocardiaceae</taxon>
        <taxon>Saccharothrix</taxon>
    </lineage>
</organism>